<dbReference type="NCBIfam" id="NF038402">
    <property type="entry name" value="TroA_like"/>
    <property type="match status" value="1"/>
</dbReference>
<evidence type="ECO:0000313" key="4">
    <source>
        <dbReference type="Proteomes" id="UP000182983"/>
    </source>
</evidence>
<dbReference type="EMBL" id="FNWO01000012">
    <property type="protein sequence ID" value="SEH51327.1"/>
    <property type="molecule type" value="Genomic_DNA"/>
</dbReference>
<evidence type="ECO:0000256" key="1">
    <source>
        <dbReference type="ARBA" id="ARBA00022729"/>
    </source>
</evidence>
<dbReference type="InterPro" id="IPR002491">
    <property type="entry name" value="ABC_transptr_periplasmic_BD"/>
</dbReference>
<dbReference type="Pfam" id="PF01497">
    <property type="entry name" value="Peripla_BP_2"/>
    <property type="match status" value="1"/>
</dbReference>
<name>A0A1H6INQ8_MAGFU</name>
<dbReference type="SUPFAM" id="SSF53807">
    <property type="entry name" value="Helical backbone' metal receptor"/>
    <property type="match status" value="1"/>
</dbReference>
<keyword evidence="1" id="KW-0732">Signal</keyword>
<dbReference type="PANTHER" id="PTHR30535:SF34">
    <property type="entry name" value="MOLYBDATE-BINDING PROTEIN MOLA"/>
    <property type="match status" value="1"/>
</dbReference>
<dbReference type="PROSITE" id="PS50983">
    <property type="entry name" value="FE_B12_PBP"/>
    <property type="match status" value="1"/>
</dbReference>
<feature type="domain" description="Fe/B12 periplasmic-binding" evidence="2">
    <location>
        <begin position="1"/>
        <end position="238"/>
    </location>
</feature>
<dbReference type="AlphaFoldDB" id="A0A1H6INQ8"/>
<keyword evidence="4" id="KW-1185">Reference proteome</keyword>
<dbReference type="InterPro" id="IPR054828">
    <property type="entry name" value="Vit_B12_bind_prot"/>
</dbReference>
<reference evidence="4" key="1">
    <citation type="submission" date="2016-10" db="EMBL/GenBank/DDBJ databases">
        <authorList>
            <person name="Varghese N."/>
            <person name="Submissions S."/>
        </authorList>
    </citation>
    <scope>NUCLEOTIDE SEQUENCE [LARGE SCALE GENOMIC DNA]</scope>
    <source>
        <strain evidence="4">DSM 13234</strain>
    </source>
</reference>
<dbReference type="Gene3D" id="3.40.50.1980">
    <property type="entry name" value="Nitrogenase molybdenum iron protein domain"/>
    <property type="match status" value="2"/>
</dbReference>
<accession>A0A1H6INQ8</accession>
<organism evidence="3 4">
    <name type="scientific">Magnetospirillum fulvum</name>
    <name type="common">Rhodospirillum fulvum</name>
    <dbReference type="NCBI Taxonomy" id="1082"/>
    <lineage>
        <taxon>Bacteria</taxon>
        <taxon>Pseudomonadati</taxon>
        <taxon>Pseudomonadota</taxon>
        <taxon>Alphaproteobacteria</taxon>
        <taxon>Rhodospirillales</taxon>
        <taxon>Rhodospirillaceae</taxon>
        <taxon>Magnetospirillum</taxon>
    </lineage>
</organism>
<sequence>MCTDRLVLALVDRDRVAAVSRFAADPVASTVAAQAAGLAVTTGEVEDILARAPDLVVLGAYNAATTAPMLRQLGIQVHVLAPGNGIAETLAAIRALARDLGSEAAGEALVAAIEAGLAAQPQPERRLRAAIYQAGGWSAGSGTTADDLLRAVGMDNVAAEAGLVGFASLPLETLVAAHPDLIVVESMGEEAPSIAGEVLRHPALAAGGARRVTVPMRLWACPDAALIEAAALIAGAGR</sequence>
<dbReference type="InterPro" id="IPR050902">
    <property type="entry name" value="ABC_Transporter_SBP"/>
</dbReference>
<gene>
    <name evidence="3" type="ORF">SAMN04244559_02711</name>
</gene>
<evidence type="ECO:0000313" key="3">
    <source>
        <dbReference type="EMBL" id="SEH51327.1"/>
    </source>
</evidence>
<protein>
    <submittedName>
        <fullName evidence="3">Iron complex transport system substrate-binding protein</fullName>
    </submittedName>
</protein>
<dbReference type="PANTHER" id="PTHR30535">
    <property type="entry name" value="VITAMIN B12-BINDING PROTEIN"/>
    <property type="match status" value="1"/>
</dbReference>
<evidence type="ECO:0000259" key="2">
    <source>
        <dbReference type="PROSITE" id="PS50983"/>
    </source>
</evidence>
<proteinExistence type="predicted"/>
<dbReference type="Proteomes" id="UP000182983">
    <property type="component" value="Unassembled WGS sequence"/>
</dbReference>